<evidence type="ECO:0000256" key="6">
    <source>
        <dbReference type="ARBA" id="ARBA00022842"/>
    </source>
</evidence>
<dbReference type="PANTHER" id="PTHR11067">
    <property type="entry name" value="INOSINE TRIPHOSPHATE PYROPHOSPHATASE/HAM1 PROTEIN"/>
    <property type="match status" value="1"/>
</dbReference>
<feature type="binding site" evidence="10">
    <location>
        <position position="184"/>
    </location>
    <ligand>
        <name>substrate</name>
    </ligand>
</feature>
<evidence type="ECO:0000256" key="11">
    <source>
        <dbReference type="RuleBase" id="RU003781"/>
    </source>
</evidence>
<evidence type="ECO:0000256" key="10">
    <source>
        <dbReference type="HAMAP-Rule" id="MF_01405"/>
    </source>
</evidence>
<feature type="binding site" evidence="10">
    <location>
        <position position="51"/>
    </location>
    <ligand>
        <name>Mg(2+)</name>
        <dbReference type="ChEBI" id="CHEBI:18420"/>
    </ligand>
</feature>
<dbReference type="FunFam" id="3.90.950.10:FF:000001">
    <property type="entry name" value="dITP/XTP pyrophosphatase"/>
    <property type="match status" value="1"/>
</dbReference>
<dbReference type="GO" id="GO:0009117">
    <property type="term" value="P:nucleotide metabolic process"/>
    <property type="evidence" value="ECO:0007669"/>
    <property type="project" value="UniProtKB-KW"/>
</dbReference>
<dbReference type="PANTHER" id="PTHR11067:SF9">
    <property type="entry name" value="INOSINE TRIPHOSPHATE PYROPHOSPHATASE"/>
    <property type="match status" value="1"/>
</dbReference>
<feature type="binding site" evidence="10">
    <location>
        <position position="81"/>
    </location>
    <ligand>
        <name>substrate</name>
    </ligand>
</feature>
<keyword evidence="3 10" id="KW-0479">Metal-binding</keyword>
<sequence length="208" mass="21533">MSGAQARRLARGDRLVLASHNQGKLAEFAALLNGYGITVVSAGQLGLPEPEETADSFAGNAALKAVAAARAGGLPALADDSGLCVAALGGAPGIYSARWAGPDKDFPGAMARIDEAIGDDSDRSAWFVSVLCLAWPDGTLRTFEGRIDGAITWPPRGGHGHGYDPIFTPAGEARTFAEMPEAEKNAISHRARAFAAFRAACLPDTGQD</sequence>
<comment type="caution">
    <text evidence="12">The sequence shown here is derived from an EMBL/GenBank/DDBJ whole genome shotgun (WGS) entry which is preliminary data.</text>
</comment>
<comment type="catalytic activity">
    <reaction evidence="9 10">
        <text>XTP + H2O = XMP + diphosphate + H(+)</text>
        <dbReference type="Rhea" id="RHEA:28610"/>
        <dbReference type="ChEBI" id="CHEBI:15377"/>
        <dbReference type="ChEBI" id="CHEBI:15378"/>
        <dbReference type="ChEBI" id="CHEBI:33019"/>
        <dbReference type="ChEBI" id="CHEBI:57464"/>
        <dbReference type="ChEBI" id="CHEBI:61314"/>
        <dbReference type="EC" id="3.6.1.66"/>
    </reaction>
</comment>
<dbReference type="Gene3D" id="3.90.950.10">
    <property type="match status" value="1"/>
</dbReference>
<keyword evidence="5 10" id="KW-0378">Hydrolase</keyword>
<dbReference type="GO" id="GO:0036220">
    <property type="term" value="F:ITP diphosphatase activity"/>
    <property type="evidence" value="ECO:0007669"/>
    <property type="project" value="UniProtKB-UniRule"/>
</dbReference>
<gene>
    <name evidence="12" type="primary">rdgB</name>
    <name evidence="12" type="ORF">HLH48_04685</name>
</gene>
<comment type="subunit">
    <text evidence="2 10">Homodimer.</text>
</comment>
<proteinExistence type="inferred from homology"/>
<evidence type="ECO:0000256" key="4">
    <source>
        <dbReference type="ARBA" id="ARBA00022741"/>
    </source>
</evidence>
<evidence type="ECO:0000256" key="9">
    <source>
        <dbReference type="ARBA" id="ARBA00052017"/>
    </source>
</evidence>
<evidence type="ECO:0000256" key="5">
    <source>
        <dbReference type="ARBA" id="ARBA00022801"/>
    </source>
</evidence>
<keyword evidence="4 10" id="KW-0547">Nucleotide-binding</keyword>
<evidence type="ECO:0000256" key="3">
    <source>
        <dbReference type="ARBA" id="ARBA00022723"/>
    </source>
</evidence>
<dbReference type="HAMAP" id="MF_01405">
    <property type="entry name" value="Non_canon_purine_NTPase"/>
    <property type="match status" value="1"/>
</dbReference>
<comment type="catalytic activity">
    <reaction evidence="10">
        <text>ITP + H2O = IMP + diphosphate + H(+)</text>
        <dbReference type="Rhea" id="RHEA:29399"/>
        <dbReference type="ChEBI" id="CHEBI:15377"/>
        <dbReference type="ChEBI" id="CHEBI:15378"/>
        <dbReference type="ChEBI" id="CHEBI:33019"/>
        <dbReference type="ChEBI" id="CHEBI:58053"/>
        <dbReference type="ChEBI" id="CHEBI:61402"/>
        <dbReference type="EC" id="3.6.1.66"/>
    </reaction>
</comment>
<name>A0A7W4IAV2_9PROT</name>
<dbReference type="Proteomes" id="UP000589085">
    <property type="component" value="Unassembled WGS sequence"/>
</dbReference>
<dbReference type="GO" id="GO:0000166">
    <property type="term" value="F:nucleotide binding"/>
    <property type="evidence" value="ECO:0007669"/>
    <property type="project" value="UniProtKB-KW"/>
</dbReference>
<dbReference type="GO" id="GO:0036222">
    <property type="term" value="F:XTP diphosphatase activity"/>
    <property type="evidence" value="ECO:0007669"/>
    <property type="project" value="UniProtKB-UniRule"/>
</dbReference>
<protein>
    <recommendedName>
        <fullName evidence="10">dITP/XTP pyrophosphatase</fullName>
        <ecNumber evidence="10">3.6.1.66</ecNumber>
    </recommendedName>
    <alternativeName>
        <fullName evidence="10">Non-canonical purine NTP pyrophosphatase</fullName>
    </alternativeName>
    <alternativeName>
        <fullName evidence="10">Non-standard purine NTP pyrophosphatase</fullName>
    </alternativeName>
    <alternativeName>
        <fullName evidence="10">Nucleoside-triphosphate diphosphatase</fullName>
    </alternativeName>
    <alternativeName>
        <fullName evidence="10">Nucleoside-triphosphate pyrophosphatase</fullName>
        <shortName evidence="10">NTPase</shortName>
    </alternativeName>
</protein>
<evidence type="ECO:0000256" key="1">
    <source>
        <dbReference type="ARBA" id="ARBA00008023"/>
    </source>
</evidence>
<feature type="binding site" evidence="10">
    <location>
        <position position="80"/>
    </location>
    <ligand>
        <name>Mg(2+)</name>
        <dbReference type="ChEBI" id="CHEBI:18420"/>
    </ligand>
</feature>
<feature type="binding site" evidence="10">
    <location>
        <begin position="19"/>
        <end position="24"/>
    </location>
    <ligand>
        <name>substrate</name>
    </ligand>
</feature>
<comment type="similarity">
    <text evidence="1 10 11">Belongs to the HAM1 NTPase family.</text>
</comment>
<dbReference type="CDD" id="cd00515">
    <property type="entry name" value="HAM1"/>
    <property type="match status" value="1"/>
</dbReference>
<feature type="binding site" evidence="10">
    <location>
        <begin position="189"/>
        <end position="190"/>
    </location>
    <ligand>
        <name>substrate</name>
    </ligand>
</feature>
<comment type="cofactor">
    <cofactor evidence="10">
        <name>Mg(2+)</name>
        <dbReference type="ChEBI" id="CHEBI:18420"/>
    </cofactor>
    <text evidence="10">Binds 1 Mg(2+) ion per subunit.</text>
</comment>
<organism evidence="12 13">
    <name type="scientific">Gluconacetobacter sacchari</name>
    <dbReference type="NCBI Taxonomy" id="92759"/>
    <lineage>
        <taxon>Bacteria</taxon>
        <taxon>Pseudomonadati</taxon>
        <taxon>Pseudomonadota</taxon>
        <taxon>Alphaproteobacteria</taxon>
        <taxon>Acetobacterales</taxon>
        <taxon>Acetobacteraceae</taxon>
        <taxon>Gluconacetobacter</taxon>
    </lineage>
</organism>
<accession>A0A7W4IAV2</accession>
<keyword evidence="7 10" id="KW-0546">Nucleotide metabolism</keyword>
<dbReference type="GO" id="GO:0005829">
    <property type="term" value="C:cytosol"/>
    <property type="evidence" value="ECO:0007669"/>
    <property type="project" value="TreeGrafter"/>
</dbReference>
<dbReference type="EC" id="3.6.1.66" evidence="10"/>
<dbReference type="InterPro" id="IPR029001">
    <property type="entry name" value="ITPase-like_fam"/>
</dbReference>
<dbReference type="NCBIfam" id="TIGR00042">
    <property type="entry name" value="RdgB/HAM1 family non-canonical purine NTP pyrophosphatase"/>
    <property type="match status" value="1"/>
</dbReference>
<dbReference type="InterPro" id="IPR020922">
    <property type="entry name" value="dITP/XTP_pyrophosphatase"/>
</dbReference>
<dbReference type="GO" id="GO:0046872">
    <property type="term" value="F:metal ion binding"/>
    <property type="evidence" value="ECO:0007669"/>
    <property type="project" value="UniProtKB-KW"/>
</dbReference>
<evidence type="ECO:0000313" key="13">
    <source>
        <dbReference type="Proteomes" id="UP000589085"/>
    </source>
</evidence>
<dbReference type="SUPFAM" id="SSF52972">
    <property type="entry name" value="ITPase-like"/>
    <property type="match status" value="1"/>
</dbReference>
<dbReference type="Pfam" id="PF01725">
    <property type="entry name" value="Ham1p_like"/>
    <property type="match status" value="1"/>
</dbReference>
<keyword evidence="6 10" id="KW-0460">Magnesium</keyword>
<reference evidence="12 13" key="1">
    <citation type="submission" date="2020-04" db="EMBL/GenBank/DDBJ databases">
        <title>Description of novel Gluconacetobacter.</title>
        <authorList>
            <person name="Sombolestani A."/>
        </authorList>
    </citation>
    <scope>NUCLEOTIDE SEQUENCE [LARGE SCALE GENOMIC DNA]</scope>
    <source>
        <strain evidence="12 13">LMG 19747</strain>
    </source>
</reference>
<feature type="binding site" evidence="10">
    <location>
        <begin position="161"/>
        <end position="164"/>
    </location>
    <ligand>
        <name>substrate</name>
    </ligand>
</feature>
<comment type="function">
    <text evidence="10">Pyrophosphatase that catalyzes the hydrolysis of nucleoside triphosphates to their monophosphate derivatives, with a high preference for the non-canonical purine nucleotides XTP (xanthosine triphosphate), dITP (deoxyinosine triphosphate) and ITP. Seems to function as a house-cleaning enzyme that removes non-canonical purine nucleotides from the nucleotide pool, thus preventing their incorporation into DNA/RNA and avoiding chromosomal lesions.</text>
</comment>
<comment type="catalytic activity">
    <reaction evidence="8 10">
        <text>dITP + H2O = dIMP + diphosphate + H(+)</text>
        <dbReference type="Rhea" id="RHEA:28342"/>
        <dbReference type="ChEBI" id="CHEBI:15377"/>
        <dbReference type="ChEBI" id="CHEBI:15378"/>
        <dbReference type="ChEBI" id="CHEBI:33019"/>
        <dbReference type="ChEBI" id="CHEBI:61194"/>
        <dbReference type="ChEBI" id="CHEBI:61382"/>
        <dbReference type="EC" id="3.6.1.66"/>
    </reaction>
</comment>
<dbReference type="GO" id="GO:0017111">
    <property type="term" value="F:ribonucleoside triphosphate phosphatase activity"/>
    <property type="evidence" value="ECO:0007669"/>
    <property type="project" value="InterPro"/>
</dbReference>
<dbReference type="InterPro" id="IPR002637">
    <property type="entry name" value="RdgB/HAM1"/>
</dbReference>
<dbReference type="EMBL" id="JABEQJ010000004">
    <property type="protein sequence ID" value="MBB2159475.1"/>
    <property type="molecule type" value="Genomic_DNA"/>
</dbReference>
<feature type="active site" description="Proton acceptor" evidence="10">
    <location>
        <position position="80"/>
    </location>
</feature>
<evidence type="ECO:0000256" key="8">
    <source>
        <dbReference type="ARBA" id="ARBA00051875"/>
    </source>
</evidence>
<dbReference type="GO" id="GO:0009146">
    <property type="term" value="P:purine nucleoside triphosphate catabolic process"/>
    <property type="evidence" value="ECO:0007669"/>
    <property type="project" value="UniProtKB-UniRule"/>
</dbReference>
<evidence type="ECO:0000256" key="7">
    <source>
        <dbReference type="ARBA" id="ARBA00023080"/>
    </source>
</evidence>
<dbReference type="RefSeq" id="WP_182996342.1">
    <property type="nucleotide sequence ID" value="NZ_JABEQJ010000004.1"/>
</dbReference>
<evidence type="ECO:0000313" key="12">
    <source>
        <dbReference type="EMBL" id="MBB2159475.1"/>
    </source>
</evidence>
<dbReference type="AlphaFoldDB" id="A0A7W4IAV2"/>
<evidence type="ECO:0000256" key="2">
    <source>
        <dbReference type="ARBA" id="ARBA00011738"/>
    </source>
</evidence>
<dbReference type="GO" id="GO:0035870">
    <property type="term" value="F:dITP diphosphatase activity"/>
    <property type="evidence" value="ECO:0007669"/>
    <property type="project" value="UniProtKB-UniRule"/>
</dbReference>